<dbReference type="Proteomes" id="UP001386437">
    <property type="component" value="Unassembled WGS sequence"/>
</dbReference>
<sequence length="208" mass="22268">MRKSRAETAETRKHIIQIASKMFKSNGIGATGVGEIMVAAGLTHSAFYRHFASKEELVSEASSASIGVFVKAAEEAMAAGPNAFTNYLQNYLSSEYRNGELGGCPVVQTGGELALADAPVRQGVSDGLERLLEIALNLTDGSPEAEAETIFTMSAIVGAITIARLINNPQLSEHIIEVAKRRVAFRPDQSSKRPESATKRHRVTAHAS</sequence>
<evidence type="ECO:0000256" key="4">
    <source>
        <dbReference type="PROSITE-ProRule" id="PRU00335"/>
    </source>
</evidence>
<dbReference type="PANTHER" id="PTHR47506:SF7">
    <property type="entry name" value="TRANSCRIPTIONAL REGULATORY PROTEIN"/>
    <property type="match status" value="1"/>
</dbReference>
<proteinExistence type="predicted"/>
<evidence type="ECO:0000313" key="7">
    <source>
        <dbReference type="EMBL" id="MEI6001056.1"/>
    </source>
</evidence>
<feature type="DNA-binding region" description="H-T-H motif" evidence="4">
    <location>
        <begin position="32"/>
        <end position="51"/>
    </location>
</feature>
<accession>A0ABU8IZM7</accession>
<evidence type="ECO:0000256" key="5">
    <source>
        <dbReference type="SAM" id="MobiDB-lite"/>
    </source>
</evidence>
<dbReference type="Gene3D" id="1.10.10.60">
    <property type="entry name" value="Homeodomain-like"/>
    <property type="match status" value="1"/>
</dbReference>
<protein>
    <submittedName>
        <fullName evidence="7">TetR family transcriptional regulator</fullName>
    </submittedName>
</protein>
<feature type="domain" description="HTH tetR-type" evidence="6">
    <location>
        <begin position="9"/>
        <end position="69"/>
    </location>
</feature>
<dbReference type="SUPFAM" id="SSF46689">
    <property type="entry name" value="Homeodomain-like"/>
    <property type="match status" value="1"/>
</dbReference>
<feature type="region of interest" description="Disordered" evidence="5">
    <location>
        <begin position="186"/>
        <end position="208"/>
    </location>
</feature>
<dbReference type="InterPro" id="IPR009057">
    <property type="entry name" value="Homeodomain-like_sf"/>
</dbReference>
<feature type="compositionally biased region" description="Basic residues" evidence="5">
    <location>
        <begin position="199"/>
        <end position="208"/>
    </location>
</feature>
<dbReference type="PROSITE" id="PS50977">
    <property type="entry name" value="HTH_TETR_2"/>
    <property type="match status" value="1"/>
</dbReference>
<keyword evidence="2 4" id="KW-0238">DNA-binding</keyword>
<dbReference type="EMBL" id="JACFYJ010000064">
    <property type="protein sequence ID" value="MEI6001056.1"/>
    <property type="molecule type" value="Genomic_DNA"/>
</dbReference>
<keyword evidence="1" id="KW-0805">Transcription regulation</keyword>
<dbReference type="InterPro" id="IPR001647">
    <property type="entry name" value="HTH_TetR"/>
</dbReference>
<name>A0ABU8IZM7_9BURK</name>
<evidence type="ECO:0000259" key="6">
    <source>
        <dbReference type="PROSITE" id="PS50977"/>
    </source>
</evidence>
<evidence type="ECO:0000256" key="1">
    <source>
        <dbReference type="ARBA" id="ARBA00023015"/>
    </source>
</evidence>
<dbReference type="RefSeq" id="WP_336600879.1">
    <property type="nucleotide sequence ID" value="NZ_JACFYJ010000064.1"/>
</dbReference>
<organism evidence="7 8">
    <name type="scientific">Paraburkholderia bengalensis</name>
    <dbReference type="NCBI Taxonomy" id="2747562"/>
    <lineage>
        <taxon>Bacteria</taxon>
        <taxon>Pseudomonadati</taxon>
        <taxon>Pseudomonadota</taxon>
        <taxon>Betaproteobacteria</taxon>
        <taxon>Burkholderiales</taxon>
        <taxon>Burkholderiaceae</taxon>
        <taxon>Paraburkholderia</taxon>
    </lineage>
</organism>
<dbReference type="Pfam" id="PF00440">
    <property type="entry name" value="TetR_N"/>
    <property type="match status" value="1"/>
</dbReference>
<gene>
    <name evidence="7" type="ORF">H3V53_28885</name>
</gene>
<dbReference type="SUPFAM" id="SSF48498">
    <property type="entry name" value="Tetracyclin repressor-like, C-terminal domain"/>
    <property type="match status" value="1"/>
</dbReference>
<evidence type="ECO:0000313" key="8">
    <source>
        <dbReference type="Proteomes" id="UP001386437"/>
    </source>
</evidence>
<dbReference type="InterPro" id="IPR036271">
    <property type="entry name" value="Tet_transcr_reg_TetR-rel_C_sf"/>
</dbReference>
<feature type="compositionally biased region" description="Basic and acidic residues" evidence="5">
    <location>
        <begin position="189"/>
        <end position="198"/>
    </location>
</feature>
<evidence type="ECO:0000256" key="2">
    <source>
        <dbReference type="ARBA" id="ARBA00023125"/>
    </source>
</evidence>
<dbReference type="Gene3D" id="1.10.357.10">
    <property type="entry name" value="Tetracycline Repressor, domain 2"/>
    <property type="match status" value="1"/>
</dbReference>
<keyword evidence="8" id="KW-1185">Reference proteome</keyword>
<comment type="caution">
    <text evidence="7">The sequence shown here is derived from an EMBL/GenBank/DDBJ whole genome shotgun (WGS) entry which is preliminary data.</text>
</comment>
<dbReference type="PRINTS" id="PR00455">
    <property type="entry name" value="HTHTETR"/>
</dbReference>
<reference evidence="7 8" key="1">
    <citation type="journal article" date="2022" name="Arch. Microbiol.">
        <title>Paraburkholderia bengalensis sp. nov. isolated from roots of Oryza sativa, IR64.</title>
        <authorList>
            <person name="Nag P."/>
            <person name="Mondal N."/>
            <person name="Sarkar J."/>
            <person name="Das S."/>
        </authorList>
    </citation>
    <scope>NUCLEOTIDE SEQUENCE [LARGE SCALE GENOMIC DNA]</scope>
    <source>
        <strain evidence="7 8">IR64_4_BI</strain>
    </source>
</reference>
<evidence type="ECO:0000256" key="3">
    <source>
        <dbReference type="ARBA" id="ARBA00023163"/>
    </source>
</evidence>
<keyword evidence="3" id="KW-0804">Transcription</keyword>
<dbReference type="PANTHER" id="PTHR47506">
    <property type="entry name" value="TRANSCRIPTIONAL REGULATORY PROTEIN"/>
    <property type="match status" value="1"/>
</dbReference>